<reference evidence="2" key="1">
    <citation type="submission" date="2020-06" db="EMBL/GenBank/DDBJ databases">
        <authorList>
            <person name="Onetto C."/>
        </authorList>
    </citation>
    <scope>NUCLEOTIDE SEQUENCE</scope>
</reference>
<evidence type="ECO:0000256" key="1">
    <source>
        <dbReference type="SAM" id="MobiDB-lite"/>
    </source>
</evidence>
<feature type="compositionally biased region" description="Polar residues" evidence="1">
    <location>
        <begin position="572"/>
        <end position="586"/>
    </location>
</feature>
<accession>A0A9N8KKX8</accession>
<dbReference type="Proteomes" id="UP000745764">
    <property type="component" value="Unassembled WGS sequence"/>
</dbReference>
<feature type="compositionally biased region" description="Polar residues" evidence="1">
    <location>
        <begin position="206"/>
        <end position="231"/>
    </location>
</feature>
<proteinExistence type="predicted"/>
<feature type="compositionally biased region" description="Basic residues" evidence="1">
    <location>
        <begin position="749"/>
        <end position="764"/>
    </location>
</feature>
<feature type="compositionally biased region" description="Low complexity" evidence="1">
    <location>
        <begin position="478"/>
        <end position="489"/>
    </location>
</feature>
<feature type="compositionally biased region" description="Polar residues" evidence="1">
    <location>
        <begin position="736"/>
        <end position="745"/>
    </location>
</feature>
<comment type="caution">
    <text evidence="2">The sequence shown here is derived from an EMBL/GenBank/DDBJ whole genome shotgun (WGS) entry which is preliminary data.</text>
</comment>
<feature type="compositionally biased region" description="Basic residues" evidence="1">
    <location>
        <begin position="593"/>
        <end position="610"/>
    </location>
</feature>
<keyword evidence="3" id="KW-1185">Reference proteome</keyword>
<organism evidence="2 3">
    <name type="scientific">Aureobasidium uvarum</name>
    <dbReference type="NCBI Taxonomy" id="2773716"/>
    <lineage>
        <taxon>Eukaryota</taxon>
        <taxon>Fungi</taxon>
        <taxon>Dikarya</taxon>
        <taxon>Ascomycota</taxon>
        <taxon>Pezizomycotina</taxon>
        <taxon>Dothideomycetes</taxon>
        <taxon>Dothideomycetidae</taxon>
        <taxon>Dothideales</taxon>
        <taxon>Saccotheciaceae</taxon>
        <taxon>Aureobasidium</taxon>
    </lineage>
</organism>
<feature type="region of interest" description="Disordered" evidence="1">
    <location>
        <begin position="724"/>
        <end position="792"/>
    </location>
</feature>
<dbReference type="OrthoDB" id="3945592at2759"/>
<feature type="compositionally biased region" description="Basic and acidic residues" evidence="1">
    <location>
        <begin position="527"/>
        <end position="536"/>
    </location>
</feature>
<feature type="region of interest" description="Disordered" evidence="1">
    <location>
        <begin position="190"/>
        <end position="249"/>
    </location>
</feature>
<feature type="region of interest" description="Disordered" evidence="1">
    <location>
        <begin position="312"/>
        <end position="711"/>
    </location>
</feature>
<feature type="compositionally biased region" description="Polar residues" evidence="1">
    <location>
        <begin position="775"/>
        <end position="792"/>
    </location>
</feature>
<protein>
    <submittedName>
        <fullName evidence="2">Uncharacterized protein</fullName>
    </submittedName>
</protein>
<gene>
    <name evidence="2" type="ORF">AWRI4620_LOCUS3044</name>
</gene>
<evidence type="ECO:0000313" key="3">
    <source>
        <dbReference type="Proteomes" id="UP000745764"/>
    </source>
</evidence>
<dbReference type="EMBL" id="CAINUL010000003">
    <property type="protein sequence ID" value="CAD0108789.1"/>
    <property type="molecule type" value="Genomic_DNA"/>
</dbReference>
<feature type="compositionally biased region" description="Basic and acidic residues" evidence="1">
    <location>
        <begin position="682"/>
        <end position="701"/>
    </location>
</feature>
<dbReference type="AlphaFoldDB" id="A0A9N8KKX8"/>
<feature type="compositionally biased region" description="Basic and acidic residues" evidence="1">
    <location>
        <begin position="388"/>
        <end position="431"/>
    </location>
</feature>
<feature type="compositionally biased region" description="Polar residues" evidence="1">
    <location>
        <begin position="434"/>
        <end position="451"/>
    </location>
</feature>
<feature type="compositionally biased region" description="Polar residues" evidence="1">
    <location>
        <begin position="618"/>
        <end position="633"/>
    </location>
</feature>
<feature type="compositionally biased region" description="Basic and acidic residues" evidence="1">
    <location>
        <begin position="651"/>
        <end position="671"/>
    </location>
</feature>
<name>A0A9N8KKX8_9PEZI</name>
<feature type="compositionally biased region" description="Basic and acidic residues" evidence="1">
    <location>
        <begin position="634"/>
        <end position="644"/>
    </location>
</feature>
<feature type="compositionally biased region" description="Polar residues" evidence="1">
    <location>
        <begin position="342"/>
        <end position="356"/>
    </location>
</feature>
<feature type="compositionally biased region" description="Polar residues" evidence="1">
    <location>
        <begin position="542"/>
        <end position="564"/>
    </location>
</feature>
<evidence type="ECO:0000313" key="2">
    <source>
        <dbReference type="EMBL" id="CAD0108789.1"/>
    </source>
</evidence>
<sequence>MSLLPTEGSPAAMHNPDAPGQCAANINHQDGIILRQNAYADMRPFIEHLWEDRRAMCCNIYPDQFPRGTADKGATKEEEDAFLLGYFPERDLHLQGGRFLKQVLYAIAKFNEDSVLSQAEKWWKEYNFCSSSGMDVAQIRQVLDLHQAPNYPESFLGRVVLLISDGFRRFQSATANDMEPAPSLQEVVPVTQNHHQHQQQQKQRPRTGSIQGTSLLHGQQQQPYNARSLTRQFRGGRNRRPSMSPMIAPMRSSFPDFDANISFIDAQPYQPVGFPPDGYYPPPMFIPVPDTRMHPGPDTRIHPAPDYYYVESDDSHRRSGSFGQRGHRLPPRLDPNSFVRFSDNTQQRSSYPTQSYGHRGGHRSSFNNPNRARRSSFRSGDAWQGPNRETRSFERRIYSDHRGYAHPAERERNHARENRPHSDITGDRLEEPSPTDTKLTMESSEQTSSTRAVLPSLSEDGSIDNSSPKTAEDDSFQTAAETPTATPTEKVLCKGAQSDPHSPTVTNESDEDAASGAAVEASPTVTHTEEKLHGRNAESIPHSPTSTTESSDTASMPSIVQQLTAVAHHESQLTAPRSGPKQTESYSPFARRANTKKKDPKQKLGKSKSKTKPEHEPNQSNQIMVDTSVGTSSETREEQFESHELTVNPEDSDHSSTPEDPDHSFTSENLDRAVPTVFQPQDNDHAPKPSTKADDPKHHTESATPQMLSTLSSVTALLTGALSSMGSSKAKHDDTGSTVSQTEITSAAPKKKSKKKNKKKKKAKTTTPVLDDTSTETITNETHVGSPRSTRGYTLRESTNMLDSRLSSLNIKEGSIVELHENKIGYHTGQQQENLSRKHDELVEQSRRKLQEMLDQEKLLKQKK</sequence>